<dbReference type="SUPFAM" id="SSF56399">
    <property type="entry name" value="ADP-ribosylation"/>
    <property type="match status" value="1"/>
</dbReference>
<sequence length="298" mass="32947">MVVAMSKSQRQLYFYSVEGLSLVKYASAGASTLLRAAGQALAQTDNVQPELYATDIQGSVLRLMGRDSYSMQYTVYGYDRDEPCASVLRYGGQRKEPITGLYLLGNGYRALISALMRFNSPDTLSPFGEGGFNTYSYCNADPVNNLDPTGHMLKALVTKPMHTQRPVARGYPPSHYGPMPDVYWNNRFEKVLKGFNVGKSPAPVHTLERALSTSPLTSRPAISIESAKVSGQMSEAVVSDLRRIHTFLAGQINSATLAAERFSARGTEFYFHRRSAEQVAKELQEIRQSLPSLPSRKN</sequence>
<evidence type="ECO:0000313" key="2">
    <source>
        <dbReference type="EMBL" id="AAX53616.1"/>
    </source>
</evidence>
<dbReference type="Gene3D" id="2.180.10.10">
    <property type="entry name" value="RHS repeat-associated core"/>
    <property type="match status" value="1"/>
</dbReference>
<reference evidence="2" key="2">
    <citation type="submission" date="2004-11" db="EMBL/GenBank/DDBJ databases">
        <title>benRXABC cluster of Pseudomonas putida GJ31*.</title>
        <authorList>
            <person name="Reineke W."/>
            <person name="Zerlin K.F.T."/>
        </authorList>
    </citation>
    <scope>NUCLEOTIDE SEQUENCE</scope>
    <source>
        <strain evidence="2">GJ31*</strain>
        <plasmid evidence="2">pKW2</plasmid>
    </source>
</reference>
<keyword evidence="1" id="KW-0614">Plasmid</keyword>
<reference evidence="1" key="1">
    <citation type="submission" date="2004-11" db="EMBL/GenBank/DDBJ databases">
        <title>benRXABC cluster of P. putida GJ31.</title>
        <authorList>
            <person name="Reineke W."/>
            <person name="Zerlin K.F.T."/>
        </authorList>
    </citation>
    <scope>NUCLEOTIDE SEQUENCE</scope>
    <source>
        <strain evidence="1">GJ31</strain>
        <plasmid evidence="1">pKW1</plasmid>
    </source>
</reference>
<accession>Q49KH6</accession>
<geneLocation type="plasmid" evidence="1">
    <name>pKW1</name>
</geneLocation>
<dbReference type="PANTHER" id="PTHR32305">
    <property type="match status" value="1"/>
</dbReference>
<dbReference type="NCBIfam" id="TIGR03696">
    <property type="entry name" value="Rhs_assc_core"/>
    <property type="match status" value="1"/>
</dbReference>
<protein>
    <submittedName>
        <fullName evidence="1">BenX</fullName>
    </submittedName>
</protein>
<dbReference type="PANTHER" id="PTHR32305:SF15">
    <property type="entry name" value="PROTEIN RHSA-RELATED"/>
    <property type="match status" value="1"/>
</dbReference>
<dbReference type="EMBL" id="AY831457">
    <property type="protein sequence ID" value="AAX53616.1"/>
    <property type="molecule type" value="Genomic_DNA"/>
</dbReference>
<organism evidence="1">
    <name type="scientific">Pseudomonas putida</name>
    <name type="common">Arthrobacter siderocapsulatus</name>
    <dbReference type="NCBI Taxonomy" id="303"/>
    <lineage>
        <taxon>Bacteria</taxon>
        <taxon>Pseudomonadati</taxon>
        <taxon>Pseudomonadota</taxon>
        <taxon>Gammaproteobacteria</taxon>
        <taxon>Pseudomonadales</taxon>
        <taxon>Pseudomonadaceae</taxon>
        <taxon>Pseudomonas</taxon>
    </lineage>
</organism>
<geneLocation type="plasmid" evidence="2">
    <name>pKW2</name>
</geneLocation>
<dbReference type="InterPro" id="IPR050708">
    <property type="entry name" value="T6SS_VgrG/RHS"/>
</dbReference>
<dbReference type="AlphaFoldDB" id="Q49KH6"/>
<name>Q49KH6_PSEPU</name>
<evidence type="ECO:0000313" key="1">
    <source>
        <dbReference type="EMBL" id="AAX47022.1"/>
    </source>
</evidence>
<dbReference type="EMBL" id="AY831458">
    <property type="protein sequence ID" value="AAX47022.1"/>
    <property type="molecule type" value="Genomic_DNA"/>
</dbReference>
<proteinExistence type="predicted"/>
<gene>
    <name evidence="1" type="primary">benX</name>
</gene>
<dbReference type="InterPro" id="IPR022385">
    <property type="entry name" value="Rhs_assc_core"/>
</dbReference>